<reference evidence="4 5" key="1">
    <citation type="submission" date="2018-05" db="EMBL/GenBank/DDBJ databases">
        <title>Genome sequencing and assembly of the regulated plant pathogen Lachnellula willkommii and related sister species for the development of diagnostic species identification markers.</title>
        <authorList>
            <person name="Giroux E."/>
            <person name="Bilodeau G."/>
        </authorList>
    </citation>
    <scope>NUCLEOTIDE SEQUENCE [LARGE SCALE GENOMIC DNA]</scope>
    <source>
        <strain evidence="4 5">CBS 197.66</strain>
    </source>
</reference>
<dbReference type="InterPro" id="IPR056884">
    <property type="entry name" value="NPHP3-like_N"/>
</dbReference>
<evidence type="ECO:0000259" key="3">
    <source>
        <dbReference type="PROSITE" id="PS50837"/>
    </source>
</evidence>
<organism evidence="4 5">
    <name type="scientific">Lachnellula subtilissima</name>
    <dbReference type="NCBI Taxonomy" id="602034"/>
    <lineage>
        <taxon>Eukaryota</taxon>
        <taxon>Fungi</taxon>
        <taxon>Dikarya</taxon>
        <taxon>Ascomycota</taxon>
        <taxon>Pezizomycotina</taxon>
        <taxon>Leotiomycetes</taxon>
        <taxon>Helotiales</taxon>
        <taxon>Lachnaceae</taxon>
        <taxon>Lachnellula</taxon>
    </lineage>
</organism>
<keyword evidence="1" id="KW-0677">Repeat</keyword>
<name>A0A8H8U879_9HELO</name>
<dbReference type="PANTHER" id="PTHR10039:SF16">
    <property type="entry name" value="GPI INOSITOL-DEACYLASE"/>
    <property type="match status" value="1"/>
</dbReference>
<comment type="caution">
    <text evidence="4">The sequence shown here is derived from an EMBL/GenBank/DDBJ whole genome shotgun (WGS) entry which is preliminary data.</text>
</comment>
<keyword evidence="2" id="KW-0040">ANK repeat</keyword>
<evidence type="ECO:0000256" key="2">
    <source>
        <dbReference type="PROSITE-ProRule" id="PRU00023"/>
    </source>
</evidence>
<accession>A0A8H8U879</accession>
<dbReference type="AlphaFoldDB" id="A0A8H8U879"/>
<dbReference type="OrthoDB" id="194358at2759"/>
<dbReference type="Proteomes" id="UP000462212">
    <property type="component" value="Unassembled WGS sequence"/>
</dbReference>
<dbReference type="InterPro" id="IPR007111">
    <property type="entry name" value="NACHT_NTPase"/>
</dbReference>
<dbReference type="Pfam" id="PF24883">
    <property type="entry name" value="NPHP3_N"/>
    <property type="match status" value="1"/>
</dbReference>
<gene>
    <name evidence="4" type="primary">HET-E1_8</name>
    <name evidence="4" type="ORF">LSUB1_G004686</name>
</gene>
<dbReference type="PROSITE" id="PS50837">
    <property type="entry name" value="NACHT"/>
    <property type="match status" value="1"/>
</dbReference>
<dbReference type="InterPro" id="IPR027417">
    <property type="entry name" value="P-loop_NTPase"/>
</dbReference>
<dbReference type="InterPro" id="IPR002110">
    <property type="entry name" value="Ankyrin_rpt"/>
</dbReference>
<keyword evidence="5" id="KW-1185">Reference proteome</keyword>
<dbReference type="Gene3D" id="3.40.50.300">
    <property type="entry name" value="P-loop containing nucleotide triphosphate hydrolases"/>
    <property type="match status" value="1"/>
</dbReference>
<evidence type="ECO:0000313" key="5">
    <source>
        <dbReference type="Proteomes" id="UP000462212"/>
    </source>
</evidence>
<dbReference type="PANTHER" id="PTHR10039">
    <property type="entry name" value="AMELOGENIN"/>
    <property type="match status" value="1"/>
</dbReference>
<protein>
    <submittedName>
        <fullName evidence="4">Vegetative incompatibility protein HET-E-1</fullName>
    </submittedName>
</protein>
<dbReference type="SUPFAM" id="SSF52540">
    <property type="entry name" value="P-loop containing nucleoside triphosphate hydrolases"/>
    <property type="match status" value="1"/>
</dbReference>
<dbReference type="EMBL" id="QGMJ01000324">
    <property type="protein sequence ID" value="TVY37825.1"/>
    <property type="molecule type" value="Genomic_DNA"/>
</dbReference>
<feature type="domain" description="NACHT" evidence="3">
    <location>
        <begin position="218"/>
        <end position="360"/>
    </location>
</feature>
<evidence type="ECO:0000256" key="1">
    <source>
        <dbReference type="ARBA" id="ARBA00022737"/>
    </source>
</evidence>
<proteinExistence type="predicted"/>
<evidence type="ECO:0000313" key="4">
    <source>
        <dbReference type="EMBL" id="TVY37825.1"/>
    </source>
</evidence>
<dbReference type="PROSITE" id="PS50088">
    <property type="entry name" value="ANK_REPEAT"/>
    <property type="match status" value="1"/>
</dbReference>
<feature type="repeat" description="ANK" evidence="2">
    <location>
        <begin position="820"/>
        <end position="849"/>
    </location>
</feature>
<sequence length="899" mass="102203">MAEAIGVLASIISIVQLADRVIGLCKFYIGSIHDAPSDLRSILLETSMIKAILENVEPLVSSSGEGTSILKRLSSPDSPIQACYTIMTKMEALFPSNYHQVHNNTSKRQKAKASLAILAWPFKADRAKKLVGDLSNVKATINLALIVQTTHDVREIKGQAHAIHTIVSDAQRDKIYQWLQITDPTPLHHRACSQYEPKTGDWMLRSQEWVDWLRGTIRCVWIHGIPGAGKTILASHLIEAMKDHLKAATLEKYGFVYYYCSFTHKQNEIAPFLRWTINKLCRQAKSIPTCLNELNEQGGTPSLEDLLSIIEVILEDFDRVYLVIDAIDESLEPRDELLDALHNLASDPRFEKIKLLATSREYNGIKKIMKPISAPISMMNPLLGEDIRLYTQSKLNNNHRFKHWPSDLLAEVLETLSTNAKGMFRWVVCQIYTLERLKPEYGIVTHALANLPKTLDEFYERMFQAIPEEDRLVVQFALKWIFYHQHLYKRDISIPILFEAIERSISELTASKHHYFLDEDRLQDICGCLITVTPKSSYFSRKLSAISFAHFTVWEFVSSPRRVNPHATFFSVREESTRKELTRLLICEALNNKADKLLRDSDQDIKIELDKHFDIFCALSSVYSLSFLGLEVLGQGDLRSLAFDLLNHSKGHFNSIYKVALATFVPGHMAPDKVNIFLERFLSITRPSSSKHTKASLLAELLIVDETCELAKKFIEQSDEQKVLQTQLETHQVFFDGFDKEETWSYRFRGSIVELFAQLSGTLPKQFRFILNIGGTCVDPSMVLFSYLGAFEFNYKPPKDALPQILQLVADVDSSRFIVSPLQIATQTCNLDAVLALLEAGADPNFKGNSDGMRWEDGTLLSQFNGLVGLCPLDIHANRDKSRKWEDGDEIRSLLQRKD</sequence>